<dbReference type="AlphaFoldDB" id="H6C4B1"/>
<dbReference type="PANTHER" id="PTHR47332:SF2">
    <property type="entry name" value="SET-6"/>
    <property type="match status" value="1"/>
</dbReference>
<dbReference type="InterPro" id="IPR001214">
    <property type="entry name" value="SET_dom"/>
</dbReference>
<accession>H6C4B1</accession>
<feature type="region of interest" description="Disordered" evidence="1">
    <location>
        <begin position="205"/>
        <end position="226"/>
    </location>
</feature>
<dbReference type="STRING" id="858893.H6C4B1"/>
<dbReference type="GeneID" id="20311096"/>
<dbReference type="PROSITE" id="PS50280">
    <property type="entry name" value="SET"/>
    <property type="match status" value="1"/>
</dbReference>
<dbReference type="SMART" id="SM00317">
    <property type="entry name" value="SET"/>
    <property type="match status" value="1"/>
</dbReference>
<organism evidence="3 4">
    <name type="scientific">Exophiala dermatitidis (strain ATCC 34100 / CBS 525.76 / NIH/UT8656)</name>
    <name type="common">Black yeast</name>
    <name type="synonym">Wangiella dermatitidis</name>
    <dbReference type="NCBI Taxonomy" id="858893"/>
    <lineage>
        <taxon>Eukaryota</taxon>
        <taxon>Fungi</taxon>
        <taxon>Dikarya</taxon>
        <taxon>Ascomycota</taxon>
        <taxon>Pezizomycotina</taxon>
        <taxon>Eurotiomycetes</taxon>
        <taxon>Chaetothyriomycetidae</taxon>
        <taxon>Chaetothyriales</taxon>
        <taxon>Herpotrichiellaceae</taxon>
        <taxon>Exophiala</taxon>
    </lineage>
</organism>
<protein>
    <recommendedName>
        <fullName evidence="2">SET domain-containing protein</fullName>
    </recommendedName>
</protein>
<evidence type="ECO:0000256" key="1">
    <source>
        <dbReference type="SAM" id="MobiDB-lite"/>
    </source>
</evidence>
<name>H6C4B1_EXODN</name>
<dbReference type="EMBL" id="JH226134">
    <property type="protein sequence ID" value="EHY58447.1"/>
    <property type="molecule type" value="Genomic_DNA"/>
</dbReference>
<dbReference type="VEuPathDB" id="FungiDB:HMPREF1120_06457"/>
<feature type="compositionally biased region" description="Low complexity" evidence="1">
    <location>
        <begin position="359"/>
        <end position="390"/>
    </location>
</feature>
<gene>
    <name evidence="3" type="ORF">HMPREF1120_06457</name>
</gene>
<dbReference type="CDD" id="cd20071">
    <property type="entry name" value="SET_SMYD"/>
    <property type="match status" value="1"/>
</dbReference>
<dbReference type="HOGENOM" id="CLU_028281_1_1_1"/>
<proteinExistence type="predicted"/>
<dbReference type="OrthoDB" id="265717at2759"/>
<sequence>MFHKIAKADEQPFALWYLQHIDSRLERLSLDFTNGINPPSPPKGEITIEHRAGNGNVSLKTPPVETETATPRAQAEADTMYSHHAESNHSSSASFNSSSSSEPSPQDSLLELINTPDRGMGVFARRKIKAGTLVLVERPLIILDKDEETNPAAIEREFAALSRADQKVYLRLWDAEKSGMSRVVSIYYSNCYNCDEFVKPKQANTTATTSSSRHNKHDSSAVRDARTTAGGGSAIGAFASRLNHSCVPNVQFSYDETTNEMQFRAIRDIARGKEICSNYDKVVFETRSKRQRKQQIYYGFVCTCEACEPHTEFWARSDERRKGMYAAFRIVLECEKRYSDNTTDIPTERNGVHVGSDGGDNAINNSSSSSTKTDDGNTATVTATAPAAVTDSQTPQPNRVEKQKQKNKKNKNAKSHQHSTPTSTTTAPQDGRPVHNNDAKLGDQGTPQPHAASVNVINEALTALTKLETLLLKEALLGTPLANTYRSMAKWAERKHDILGSIQYKRKELDVCRIAFGERAVRCREIEDKLDKLAMAKLATLGLTD</sequence>
<feature type="region of interest" description="Disordered" evidence="1">
    <location>
        <begin position="54"/>
        <end position="112"/>
    </location>
</feature>
<feature type="compositionally biased region" description="Basic residues" evidence="1">
    <location>
        <begin position="405"/>
        <end position="417"/>
    </location>
</feature>
<dbReference type="Proteomes" id="UP000007304">
    <property type="component" value="Unassembled WGS sequence"/>
</dbReference>
<dbReference type="eggNOG" id="KOG2084">
    <property type="taxonomic scope" value="Eukaryota"/>
</dbReference>
<dbReference type="Gene3D" id="2.170.270.10">
    <property type="entry name" value="SET domain"/>
    <property type="match status" value="1"/>
</dbReference>
<evidence type="ECO:0000259" key="2">
    <source>
        <dbReference type="PROSITE" id="PS50280"/>
    </source>
</evidence>
<feature type="region of interest" description="Disordered" evidence="1">
    <location>
        <begin position="341"/>
        <end position="449"/>
    </location>
</feature>
<dbReference type="RefSeq" id="XP_009158908.1">
    <property type="nucleotide sequence ID" value="XM_009160660.1"/>
</dbReference>
<reference evidence="3" key="1">
    <citation type="submission" date="2011-07" db="EMBL/GenBank/DDBJ databases">
        <title>The Genome Sequence of Exophiala (Wangiella) dermatitidis NIH/UT8656.</title>
        <authorList>
            <consortium name="The Broad Institute Genome Sequencing Platform"/>
            <person name="Cuomo C."/>
            <person name="Wang Z."/>
            <person name="Hunicke-Smith S."/>
            <person name="Szanislo P.J."/>
            <person name="Earl A."/>
            <person name="Young S.K."/>
            <person name="Zeng Q."/>
            <person name="Gargeya S."/>
            <person name="Fitzgerald M."/>
            <person name="Haas B."/>
            <person name="Abouelleil A."/>
            <person name="Alvarado L."/>
            <person name="Arachchi H.M."/>
            <person name="Berlin A."/>
            <person name="Brown A."/>
            <person name="Chapman S.B."/>
            <person name="Chen Z."/>
            <person name="Dunbar C."/>
            <person name="Freedman E."/>
            <person name="Gearin G."/>
            <person name="Gellesch M."/>
            <person name="Goldberg J."/>
            <person name="Griggs A."/>
            <person name="Gujja S."/>
            <person name="Heiman D."/>
            <person name="Howarth C."/>
            <person name="Larson L."/>
            <person name="Lui A."/>
            <person name="MacDonald P.J.P."/>
            <person name="Montmayeur A."/>
            <person name="Murphy C."/>
            <person name="Neiman D."/>
            <person name="Pearson M."/>
            <person name="Priest M."/>
            <person name="Roberts A."/>
            <person name="Saif S."/>
            <person name="Shea T."/>
            <person name="Shenoy N."/>
            <person name="Sisk P."/>
            <person name="Stolte C."/>
            <person name="Sykes S."/>
            <person name="Wortman J."/>
            <person name="Nusbaum C."/>
            <person name="Birren B."/>
        </authorList>
    </citation>
    <scope>NUCLEOTIDE SEQUENCE</scope>
    <source>
        <strain evidence="3">NIH/UT8656</strain>
    </source>
</reference>
<evidence type="ECO:0000313" key="4">
    <source>
        <dbReference type="Proteomes" id="UP000007304"/>
    </source>
</evidence>
<evidence type="ECO:0000313" key="3">
    <source>
        <dbReference type="EMBL" id="EHY58447.1"/>
    </source>
</evidence>
<feature type="domain" description="SET" evidence="2">
    <location>
        <begin position="108"/>
        <end position="280"/>
    </location>
</feature>
<dbReference type="PANTHER" id="PTHR47332">
    <property type="entry name" value="SET DOMAIN-CONTAINING PROTEIN 5"/>
    <property type="match status" value="1"/>
</dbReference>
<feature type="compositionally biased region" description="Basic and acidic residues" evidence="1">
    <location>
        <begin position="217"/>
        <end position="226"/>
    </location>
</feature>
<dbReference type="InterPro" id="IPR046341">
    <property type="entry name" value="SET_dom_sf"/>
</dbReference>
<dbReference type="Pfam" id="PF00856">
    <property type="entry name" value="SET"/>
    <property type="match status" value="1"/>
</dbReference>
<dbReference type="InParanoid" id="H6C4B1"/>
<feature type="compositionally biased region" description="Basic and acidic residues" evidence="1">
    <location>
        <begin position="432"/>
        <end position="441"/>
    </location>
</feature>
<feature type="compositionally biased region" description="Low complexity" evidence="1">
    <location>
        <begin position="88"/>
        <end position="105"/>
    </location>
</feature>
<dbReference type="InterPro" id="IPR053185">
    <property type="entry name" value="SET_domain_protein"/>
</dbReference>
<dbReference type="SUPFAM" id="SSF82199">
    <property type="entry name" value="SET domain"/>
    <property type="match status" value="1"/>
</dbReference>
<keyword evidence="4" id="KW-1185">Reference proteome</keyword>
<feature type="compositionally biased region" description="Low complexity" evidence="1">
    <location>
        <begin position="418"/>
        <end position="429"/>
    </location>
</feature>